<name>A0ABZ0PC45_9PROT</name>
<protein>
    <submittedName>
        <fullName evidence="1">Uncharacterized protein</fullName>
    </submittedName>
</protein>
<organism evidence="1 2">
    <name type="scientific">Sediminicoccus rosea</name>
    <dbReference type="NCBI Taxonomy" id="1225128"/>
    <lineage>
        <taxon>Bacteria</taxon>
        <taxon>Pseudomonadati</taxon>
        <taxon>Pseudomonadota</taxon>
        <taxon>Alphaproteobacteria</taxon>
        <taxon>Acetobacterales</taxon>
        <taxon>Roseomonadaceae</taxon>
        <taxon>Sediminicoccus</taxon>
    </lineage>
</organism>
<dbReference type="EMBL" id="CP137852">
    <property type="protein sequence ID" value="WPB83096.1"/>
    <property type="molecule type" value="Genomic_DNA"/>
</dbReference>
<keyword evidence="2" id="KW-1185">Reference proteome</keyword>
<gene>
    <name evidence="1" type="ORF">R9Z33_13375</name>
</gene>
<accession>A0ABZ0PC45</accession>
<dbReference type="Proteomes" id="UP001305521">
    <property type="component" value="Chromosome"/>
</dbReference>
<evidence type="ECO:0000313" key="2">
    <source>
        <dbReference type="Proteomes" id="UP001305521"/>
    </source>
</evidence>
<proteinExistence type="predicted"/>
<dbReference type="RefSeq" id="WP_318647078.1">
    <property type="nucleotide sequence ID" value="NZ_CP137852.1"/>
</dbReference>
<reference evidence="1 2" key="1">
    <citation type="submission" date="2023-11" db="EMBL/GenBank/DDBJ databases">
        <title>Arctic aerobic anoxygenic photoheterotroph Sediminicoccus rosea KRV36 adapts its photosynthesis to long days of polar summer.</title>
        <authorList>
            <person name="Tomasch J."/>
            <person name="Kopejtka K."/>
            <person name="Bily T."/>
            <person name="Gardiner A.T."/>
            <person name="Gardian Z."/>
            <person name="Shivaramu S."/>
            <person name="Koblizek M."/>
            <person name="Engelhardt F."/>
            <person name="Kaftan D."/>
        </authorList>
    </citation>
    <scope>NUCLEOTIDE SEQUENCE [LARGE SCALE GENOMIC DNA]</scope>
    <source>
        <strain evidence="1 2">R-30</strain>
    </source>
</reference>
<evidence type="ECO:0000313" key="1">
    <source>
        <dbReference type="EMBL" id="WPB83096.1"/>
    </source>
</evidence>
<sequence length="96" mass="10298">MFPTPNAPKAAPKHASRPGACAAIWREQSNATRREARWLLIHAGDRLTLDERAMLVAVLGIRGKITASGMGRVLALYRRVTAADGGGNGQDTHARP</sequence>